<dbReference type="GO" id="GO:0005524">
    <property type="term" value="F:ATP binding"/>
    <property type="evidence" value="ECO:0007669"/>
    <property type="project" value="UniProtKB-UniRule"/>
</dbReference>
<dbReference type="InterPro" id="IPR001752">
    <property type="entry name" value="Kinesin_motor_dom"/>
</dbReference>
<dbReference type="KEGG" id="soy:115881416"/>
<dbReference type="GO" id="GO:0008017">
    <property type="term" value="F:microtubule binding"/>
    <property type="evidence" value="ECO:0007669"/>
    <property type="project" value="InterPro"/>
</dbReference>
<evidence type="ECO:0000256" key="2">
    <source>
        <dbReference type="ARBA" id="ARBA00022741"/>
    </source>
</evidence>
<evidence type="ECO:0000256" key="5">
    <source>
        <dbReference type="PROSITE-ProRule" id="PRU00283"/>
    </source>
</evidence>
<dbReference type="InterPro" id="IPR019821">
    <property type="entry name" value="Kinesin_motor_CS"/>
</dbReference>
<dbReference type="InterPro" id="IPR027417">
    <property type="entry name" value="P-loop_NTPase"/>
</dbReference>
<evidence type="ECO:0000313" key="9">
    <source>
        <dbReference type="Proteomes" id="UP000504635"/>
    </source>
</evidence>
<protein>
    <recommendedName>
        <fullName evidence="6">Kinesin-like protein</fullName>
    </recommendedName>
</protein>
<dbReference type="InterPro" id="IPR027640">
    <property type="entry name" value="Kinesin-like_fam"/>
</dbReference>
<feature type="coiled-coil region" evidence="7">
    <location>
        <begin position="347"/>
        <end position="381"/>
    </location>
</feature>
<evidence type="ECO:0000259" key="8">
    <source>
        <dbReference type="PROSITE" id="PS50067"/>
    </source>
</evidence>
<keyword evidence="5 6" id="KW-0505">Motor protein</keyword>
<gene>
    <name evidence="10" type="primary">LOC115881416</name>
</gene>
<dbReference type="SUPFAM" id="SSF52540">
    <property type="entry name" value="P-loop containing nucleoside triphosphate hydrolases"/>
    <property type="match status" value="1"/>
</dbReference>
<proteinExistence type="inferred from homology"/>
<keyword evidence="4" id="KW-0963">Cytoplasm</keyword>
<evidence type="ECO:0000256" key="3">
    <source>
        <dbReference type="ARBA" id="ARBA00022840"/>
    </source>
</evidence>
<keyword evidence="7" id="KW-0175">Coiled coil</keyword>
<accession>A0A6J2XUM4</accession>
<dbReference type="GO" id="GO:0007018">
    <property type="term" value="P:microtubule-based movement"/>
    <property type="evidence" value="ECO:0007669"/>
    <property type="project" value="InterPro"/>
</dbReference>
<dbReference type="AlphaFoldDB" id="A0A6J2XUM4"/>
<keyword evidence="4" id="KW-0206">Cytoskeleton</keyword>
<dbReference type="PRINTS" id="PR00380">
    <property type="entry name" value="KINESINHEAVY"/>
</dbReference>
<feature type="binding site" evidence="5">
    <location>
        <begin position="89"/>
        <end position="96"/>
    </location>
    <ligand>
        <name>ATP</name>
        <dbReference type="ChEBI" id="CHEBI:30616"/>
    </ligand>
</feature>
<dbReference type="PANTHER" id="PTHR47968">
    <property type="entry name" value="CENTROMERE PROTEIN E"/>
    <property type="match status" value="1"/>
</dbReference>
<dbReference type="PROSITE" id="PS50067">
    <property type="entry name" value="KINESIN_MOTOR_2"/>
    <property type="match status" value="1"/>
</dbReference>
<evidence type="ECO:0000256" key="6">
    <source>
        <dbReference type="RuleBase" id="RU000394"/>
    </source>
</evidence>
<dbReference type="SMART" id="SM00129">
    <property type="entry name" value="KISc"/>
    <property type="match status" value="1"/>
</dbReference>
<dbReference type="Proteomes" id="UP000504635">
    <property type="component" value="Unplaced"/>
</dbReference>
<dbReference type="InterPro" id="IPR036961">
    <property type="entry name" value="Kinesin_motor_dom_sf"/>
</dbReference>
<dbReference type="PANTHER" id="PTHR47968:SF67">
    <property type="entry name" value="KINESIN MOTOR DOMAIN-CONTAINING PROTEIN"/>
    <property type="match status" value="1"/>
</dbReference>
<organism evidence="9 10">
    <name type="scientific">Sitophilus oryzae</name>
    <name type="common">Rice weevil</name>
    <name type="synonym">Curculio oryzae</name>
    <dbReference type="NCBI Taxonomy" id="7048"/>
    <lineage>
        <taxon>Eukaryota</taxon>
        <taxon>Metazoa</taxon>
        <taxon>Ecdysozoa</taxon>
        <taxon>Arthropoda</taxon>
        <taxon>Hexapoda</taxon>
        <taxon>Insecta</taxon>
        <taxon>Pterygota</taxon>
        <taxon>Neoptera</taxon>
        <taxon>Endopterygota</taxon>
        <taxon>Coleoptera</taxon>
        <taxon>Polyphaga</taxon>
        <taxon>Cucujiformia</taxon>
        <taxon>Curculionidae</taxon>
        <taxon>Dryophthorinae</taxon>
        <taxon>Sitophilus</taxon>
    </lineage>
</organism>
<dbReference type="GO" id="GO:0005874">
    <property type="term" value="C:microtubule"/>
    <property type="evidence" value="ECO:0007669"/>
    <property type="project" value="UniProtKB-KW"/>
</dbReference>
<dbReference type="OrthoDB" id="3176171at2759"/>
<sequence>MVTNTIKVFARVKKQNDDRTKRYEITEHTEGANSDIFIYNSSLKRDGSRFRFNKIFDQYSNQDEVFEFMARPVVDSFLQGFNGTIFAYGQTGSGKTYSMTGSSKKYKYRGIIPRCLEYIFSNIEQTQDKPTTYISYIEIYNEICYDLLNPKQCKVAAKLEELPRVVIFEDKKGEPHMRNVSVLTVATQEEAMRLLFLGETNRAIAETPLNEYSSRSHCIFTMYLSSRQTESQKLRHSKLNFVDLAGSERVYKSKITGAILTEAKHINKSLHFLQQVILALSQSKRAHIPYRNSVMTFVLKDSLAGNCLTVMLATLSLASKNIQESISTCKFAQRVSMIKTEPFINEIEDPYQEIVLLRNEIEELKRQLRKNSSKYINLNEKNIKDDEKMECENLVDTFITSSNPDFNFERKLIGYCMQLMRKKIKLLEKEINSTKEKTKLDDDLPNVEFSKAVESRKGLETEILSENYSARKYSTENNSKEILYYENMLSSALKKAKVLSETIEECQSNINYIKTRMEKADINERLLLTKDLEYQQKTYKRCILGLKELKNETIQLEFGLNKAKTKLNEKSNFQEPDILILDEHHSNPHKDNYSAENISNGHYERQHCFNSSHYEYNCNDYNLNWNNTNNKSVRSIPVNYSDTVHSLNPMLHQYTTVNSCFNEKTLCSCSSNQCLYTYKNKHTSTDDACALDLNCNYKSDFSKSLPQCNCFYQKNQRVYNHSRSENTCNDCYELENIKPNIKKHHLVTSDNAYDKIYATDFKTCKCNKCDVPENYGFTKTVVSAAHDDHEDCSCPRNDSVTLPAYTQCNNIDQYNLDVYETDRKNRIIEKRGASMYDKSEHTVKVLLDEFDEGDNVTFDNIQYLLTSPHCDEKDLDNIKDESKSQEDIIYHLDEENNNNTLTALRCEEQQVVKKQEEATIIQKSVVDHVDDENNIKYVKKYEIFLDSDSKEFIKFMETIPLTGDEETDKEICNFYRSKFL</sequence>
<dbReference type="GO" id="GO:0003777">
    <property type="term" value="F:microtubule motor activity"/>
    <property type="evidence" value="ECO:0007669"/>
    <property type="project" value="InterPro"/>
</dbReference>
<name>A0A6J2XUM4_SITOR</name>
<dbReference type="RefSeq" id="XP_030754736.1">
    <property type="nucleotide sequence ID" value="XM_030898876.1"/>
</dbReference>
<dbReference type="Gene3D" id="3.40.850.10">
    <property type="entry name" value="Kinesin motor domain"/>
    <property type="match status" value="1"/>
</dbReference>
<comment type="subcellular location">
    <subcellularLocation>
        <location evidence="1">Cytoplasm</location>
        <location evidence="1">Cytoskeleton</location>
    </subcellularLocation>
</comment>
<evidence type="ECO:0000313" key="10">
    <source>
        <dbReference type="RefSeq" id="XP_030754736.1"/>
    </source>
</evidence>
<evidence type="ECO:0000256" key="1">
    <source>
        <dbReference type="ARBA" id="ARBA00004245"/>
    </source>
</evidence>
<evidence type="ECO:0000256" key="7">
    <source>
        <dbReference type="SAM" id="Coils"/>
    </source>
</evidence>
<feature type="domain" description="Kinesin motor" evidence="8">
    <location>
        <begin position="5"/>
        <end position="338"/>
    </location>
</feature>
<dbReference type="PROSITE" id="PS00411">
    <property type="entry name" value="KINESIN_MOTOR_1"/>
    <property type="match status" value="1"/>
</dbReference>
<dbReference type="InParanoid" id="A0A6J2XUM4"/>
<dbReference type="Pfam" id="PF00225">
    <property type="entry name" value="Kinesin"/>
    <property type="match status" value="1"/>
</dbReference>
<comment type="similarity">
    <text evidence="5 6">Belongs to the TRAFAC class myosin-kinesin ATPase superfamily. Kinesin family.</text>
</comment>
<keyword evidence="6" id="KW-0493">Microtubule</keyword>
<dbReference type="GeneID" id="115881416"/>
<reference evidence="10" key="1">
    <citation type="submission" date="2025-08" db="UniProtKB">
        <authorList>
            <consortium name="RefSeq"/>
        </authorList>
    </citation>
    <scope>IDENTIFICATION</scope>
    <source>
        <tissue evidence="10">Gonads</tissue>
    </source>
</reference>
<evidence type="ECO:0000256" key="4">
    <source>
        <dbReference type="ARBA" id="ARBA00023212"/>
    </source>
</evidence>
<keyword evidence="3 5" id="KW-0067">ATP-binding</keyword>
<keyword evidence="9" id="KW-1185">Reference proteome</keyword>
<keyword evidence="2 5" id="KW-0547">Nucleotide-binding</keyword>